<proteinExistence type="inferred from homology"/>
<dbReference type="PANTHER" id="PTHR21146">
    <property type="entry name" value="MEF2B PROTEIN"/>
    <property type="match status" value="1"/>
</dbReference>
<dbReference type="GO" id="GO:0005765">
    <property type="term" value="C:lysosomal membrane"/>
    <property type="evidence" value="ECO:0007669"/>
    <property type="project" value="UniProtKB-SubCell"/>
</dbReference>
<dbReference type="Proteomes" id="UP000711488">
    <property type="component" value="Unassembled WGS sequence"/>
</dbReference>
<reference evidence="5" key="3">
    <citation type="submission" date="2019-06" db="EMBL/GenBank/DDBJ databases">
        <authorList>
            <person name="Poynton C."/>
            <person name="Hasenbein S."/>
            <person name="Benoit J.B."/>
            <person name="Sepulveda M.S."/>
            <person name="Poelchau M.F."/>
            <person name="Murali S.C."/>
            <person name="Chen S."/>
            <person name="Glastad K.M."/>
            <person name="Werren J.H."/>
            <person name="Vineis J.H."/>
            <person name="Bowen J.L."/>
            <person name="Friedrich M."/>
            <person name="Jones J."/>
            <person name="Robertson H.M."/>
            <person name="Feyereisen R."/>
            <person name="Mechler-Hickson A."/>
            <person name="Mathers N."/>
            <person name="Lee C.E."/>
            <person name="Colbourne J.K."/>
            <person name="Biales A."/>
            <person name="Johnston J.S."/>
            <person name="Wellborn G.A."/>
            <person name="Rosendale A.J."/>
            <person name="Cridge A.G."/>
            <person name="Munoz-Torres M.C."/>
            <person name="Bain P.A."/>
            <person name="Manny A.R."/>
            <person name="Major K.M."/>
            <person name="Lambert F.N."/>
            <person name="Vulpe C.D."/>
            <person name="Tuck P."/>
            <person name="Blalock B.J."/>
            <person name="Lin Y.-Y."/>
            <person name="Smith M.E."/>
            <person name="Ochoa-Acuna H."/>
            <person name="Chen M.-J.M."/>
            <person name="Childers C.P."/>
            <person name="Qu J."/>
            <person name="Dugan S."/>
            <person name="Lee S.L."/>
            <person name="Chao H."/>
            <person name="Dinh H."/>
            <person name="Han Y."/>
            <person name="Doddapaneni H."/>
            <person name="Worley K.C."/>
            <person name="Muzny D.M."/>
            <person name="Gibbs R.A."/>
            <person name="Richards S."/>
        </authorList>
    </citation>
    <scope>NUCLEOTIDE SEQUENCE</scope>
    <source>
        <strain evidence="5">HAZT.00-mixed</strain>
        <tissue evidence="5">Whole organism</tissue>
    </source>
</reference>
<dbReference type="InterPro" id="IPR019320">
    <property type="entry name" value="BORCS8"/>
</dbReference>
<comment type="subcellular location">
    <subcellularLocation>
        <location evidence="1">Lysosome membrane</location>
    </subcellularLocation>
</comment>
<reference evidence="5" key="1">
    <citation type="submission" date="2014-08" db="EMBL/GenBank/DDBJ databases">
        <authorList>
            <person name="Murali S."/>
            <person name="Richards S."/>
            <person name="Bandaranaike D."/>
            <person name="Bellair M."/>
            <person name="Blankenburg K."/>
            <person name="Chao H."/>
            <person name="Dinh H."/>
            <person name="Doddapaneni H."/>
            <person name="Dugan-Rocha S."/>
            <person name="Elkadiri S."/>
            <person name="Gnanaolivu R."/>
            <person name="Hughes D."/>
            <person name="Lee S."/>
            <person name="Li M."/>
            <person name="Ming W."/>
            <person name="Munidasa M."/>
            <person name="Muniz J."/>
            <person name="Nguyen L."/>
            <person name="Osuji N."/>
            <person name="Pu L.-L."/>
            <person name="Puazo M."/>
            <person name="Skinner E."/>
            <person name="Qu C."/>
            <person name="Quiroz J."/>
            <person name="Raj R."/>
            <person name="Weissenberger G."/>
            <person name="Xin Y."/>
            <person name="Zou X."/>
            <person name="Han Y."/>
            <person name="Worley K."/>
            <person name="Muzny D."/>
            <person name="Gibbs R."/>
        </authorList>
    </citation>
    <scope>NUCLEOTIDE SEQUENCE</scope>
    <source>
        <strain evidence="5">HAZT.00-mixed</strain>
        <tissue evidence="5">Whole organism</tissue>
    </source>
</reference>
<protein>
    <submittedName>
        <fullName evidence="5">Uncharacterized protein</fullName>
    </submittedName>
</protein>
<evidence type="ECO:0000313" key="5">
    <source>
        <dbReference type="EMBL" id="KAA0184728.1"/>
    </source>
</evidence>
<evidence type="ECO:0000256" key="1">
    <source>
        <dbReference type="ARBA" id="ARBA00004656"/>
    </source>
</evidence>
<name>A0A6A0GQH6_HYAAZ</name>
<comment type="caution">
    <text evidence="5">The sequence shown here is derived from an EMBL/GenBank/DDBJ whole genome shotgun (WGS) entry which is preliminary data.</text>
</comment>
<keyword evidence="3" id="KW-0472">Membrane</keyword>
<dbReference type="PANTHER" id="PTHR21146:SF0">
    <property type="entry name" value="BLOC-1-RELATED COMPLEX SUBUNIT 8"/>
    <property type="match status" value="1"/>
</dbReference>
<evidence type="ECO:0000256" key="3">
    <source>
        <dbReference type="ARBA" id="ARBA00023136"/>
    </source>
</evidence>
<sequence>MSLPVLGVERISENLHISANEPSLALYRLQEHVRRAAPPTVARRHHVTQLHSQLQGTCYDVEYALRLVHGA</sequence>
<dbReference type="Pfam" id="PF10167">
    <property type="entry name" value="BORCS8"/>
    <property type="match status" value="1"/>
</dbReference>
<dbReference type="AlphaFoldDB" id="A0A6A0GQH6"/>
<organism evidence="5">
    <name type="scientific">Hyalella azteca</name>
    <name type="common">Amphipod</name>
    <dbReference type="NCBI Taxonomy" id="294128"/>
    <lineage>
        <taxon>Eukaryota</taxon>
        <taxon>Metazoa</taxon>
        <taxon>Ecdysozoa</taxon>
        <taxon>Arthropoda</taxon>
        <taxon>Crustacea</taxon>
        <taxon>Multicrustacea</taxon>
        <taxon>Malacostraca</taxon>
        <taxon>Eumalacostraca</taxon>
        <taxon>Peracarida</taxon>
        <taxon>Amphipoda</taxon>
        <taxon>Senticaudata</taxon>
        <taxon>Talitrida</taxon>
        <taxon>Talitroidea</taxon>
        <taxon>Hyalellidae</taxon>
        <taxon>Hyalella</taxon>
    </lineage>
</organism>
<reference evidence="5" key="2">
    <citation type="journal article" date="2018" name="Environ. Sci. Technol.">
        <title>The Toxicogenome of Hyalella azteca: A Model for Sediment Ecotoxicology and Evolutionary Toxicology.</title>
        <authorList>
            <person name="Poynton H.C."/>
            <person name="Hasenbein S."/>
            <person name="Benoit J.B."/>
            <person name="Sepulveda M.S."/>
            <person name="Poelchau M.F."/>
            <person name="Hughes D.S.T."/>
            <person name="Murali S.C."/>
            <person name="Chen S."/>
            <person name="Glastad K.M."/>
            <person name="Goodisman M.A.D."/>
            <person name="Werren J.H."/>
            <person name="Vineis J.H."/>
            <person name="Bowen J.L."/>
            <person name="Friedrich M."/>
            <person name="Jones J."/>
            <person name="Robertson H.M."/>
            <person name="Feyereisen R."/>
            <person name="Mechler-Hickson A."/>
            <person name="Mathers N."/>
            <person name="Lee C.E."/>
            <person name="Colbourne J.K."/>
            <person name="Biales A."/>
            <person name="Johnston J.S."/>
            <person name="Wellborn G.A."/>
            <person name="Rosendale A.J."/>
            <person name="Cridge A.G."/>
            <person name="Munoz-Torres M.C."/>
            <person name="Bain P.A."/>
            <person name="Manny A.R."/>
            <person name="Major K.M."/>
            <person name="Lambert F.N."/>
            <person name="Vulpe C.D."/>
            <person name="Tuck P."/>
            <person name="Blalock B.J."/>
            <person name="Lin Y.Y."/>
            <person name="Smith M.E."/>
            <person name="Ochoa-Acuna H."/>
            <person name="Chen M.M."/>
            <person name="Childers C.P."/>
            <person name="Qu J."/>
            <person name="Dugan S."/>
            <person name="Lee S.L."/>
            <person name="Chao H."/>
            <person name="Dinh H."/>
            <person name="Han Y."/>
            <person name="Doddapaneni H."/>
            <person name="Worley K.C."/>
            <person name="Muzny D.M."/>
            <person name="Gibbs R.A."/>
            <person name="Richards S."/>
        </authorList>
    </citation>
    <scope>NUCLEOTIDE SEQUENCE</scope>
    <source>
        <strain evidence="5">HAZT.00-mixed</strain>
        <tissue evidence="5">Whole organism</tissue>
    </source>
</reference>
<dbReference type="EMBL" id="JQDR03016805">
    <property type="protein sequence ID" value="KAA0184728.1"/>
    <property type="molecule type" value="Genomic_DNA"/>
</dbReference>
<dbReference type="OrthoDB" id="10044187at2759"/>
<evidence type="ECO:0000256" key="2">
    <source>
        <dbReference type="ARBA" id="ARBA00010463"/>
    </source>
</evidence>
<evidence type="ECO:0000256" key="4">
    <source>
        <dbReference type="ARBA" id="ARBA00023228"/>
    </source>
</evidence>
<gene>
    <name evidence="5" type="ORF">HAZT_HAZT009101</name>
</gene>
<accession>A0A6A0GQH6</accession>
<comment type="similarity">
    <text evidence="2">Belongs to the BORCS8 family.</text>
</comment>
<dbReference type="GO" id="GO:0099078">
    <property type="term" value="C:BORC complex"/>
    <property type="evidence" value="ECO:0007669"/>
    <property type="project" value="TreeGrafter"/>
</dbReference>
<keyword evidence="4" id="KW-0458">Lysosome</keyword>